<keyword evidence="2" id="KW-1185">Reference proteome</keyword>
<protein>
    <submittedName>
        <fullName evidence="1">Uncharacterized protein</fullName>
    </submittedName>
</protein>
<accession>A0ACB7XS45</accession>
<comment type="caution">
    <text evidence="1">The sequence shown here is derived from an EMBL/GenBank/DDBJ whole genome shotgun (WGS) entry which is preliminary data.</text>
</comment>
<evidence type="ECO:0000313" key="2">
    <source>
        <dbReference type="Proteomes" id="UP000828048"/>
    </source>
</evidence>
<name>A0ACB7XS45_9ERIC</name>
<organism evidence="1 2">
    <name type="scientific">Vaccinium darrowii</name>
    <dbReference type="NCBI Taxonomy" id="229202"/>
    <lineage>
        <taxon>Eukaryota</taxon>
        <taxon>Viridiplantae</taxon>
        <taxon>Streptophyta</taxon>
        <taxon>Embryophyta</taxon>
        <taxon>Tracheophyta</taxon>
        <taxon>Spermatophyta</taxon>
        <taxon>Magnoliopsida</taxon>
        <taxon>eudicotyledons</taxon>
        <taxon>Gunneridae</taxon>
        <taxon>Pentapetalae</taxon>
        <taxon>asterids</taxon>
        <taxon>Ericales</taxon>
        <taxon>Ericaceae</taxon>
        <taxon>Vaccinioideae</taxon>
        <taxon>Vaccinieae</taxon>
        <taxon>Vaccinium</taxon>
    </lineage>
</organism>
<gene>
    <name evidence="1" type="ORF">Vadar_015527</name>
</gene>
<sequence length="281" mass="32781">MESILNLENPFQSLEPETERLFQMETEYMAAPNFFQNGNNNLRRAVQRIIRILSETPGLVHDRFVPFLALNYYDRCRSRYRVQGPGFFGVFVTGCITLAWKMRRNEFSVQQLLAARQLRFIGDGGLQIQVEVRHIESAEFSILSVLNWRTRSIPPVCFMNFFMSLLGIDDPQQRRTLKQRVFGFQILYMYRDIRFTQFRPSIIAVVGIMAEREEDRLDDFWNPVRVCEFVNLEEMENCLNLLDMIRAEEIANAAVVPQIAAPPQVPQNDDPLQPPTPPQQE</sequence>
<proteinExistence type="predicted"/>
<reference evidence="1 2" key="1">
    <citation type="journal article" date="2021" name="Hortic Res">
        <title>High-quality reference genome and annotation aids understanding of berry development for evergreen blueberry (Vaccinium darrowii).</title>
        <authorList>
            <person name="Yu J."/>
            <person name="Hulse-Kemp A.M."/>
            <person name="Babiker E."/>
            <person name="Staton M."/>
        </authorList>
    </citation>
    <scope>NUCLEOTIDE SEQUENCE [LARGE SCALE GENOMIC DNA]</scope>
    <source>
        <strain evidence="2">cv. NJ 8807/NJ 8810</strain>
        <tissue evidence="1">Young leaf</tissue>
    </source>
</reference>
<evidence type="ECO:0000313" key="1">
    <source>
        <dbReference type="EMBL" id="KAH7843345.1"/>
    </source>
</evidence>
<dbReference type="Proteomes" id="UP000828048">
    <property type="component" value="Chromosome 1"/>
</dbReference>
<dbReference type="EMBL" id="CM037151">
    <property type="protein sequence ID" value="KAH7843345.1"/>
    <property type="molecule type" value="Genomic_DNA"/>
</dbReference>